<organism evidence="2 3">
    <name type="scientific">Rarobacter faecitabidus</name>
    <dbReference type="NCBI Taxonomy" id="13243"/>
    <lineage>
        <taxon>Bacteria</taxon>
        <taxon>Bacillati</taxon>
        <taxon>Actinomycetota</taxon>
        <taxon>Actinomycetes</taxon>
        <taxon>Micrococcales</taxon>
        <taxon>Rarobacteraceae</taxon>
        <taxon>Rarobacter</taxon>
    </lineage>
</organism>
<keyword evidence="1" id="KW-1133">Transmembrane helix</keyword>
<proteinExistence type="predicted"/>
<accession>A0A542ZVT9</accession>
<evidence type="ECO:0000313" key="3">
    <source>
        <dbReference type="Proteomes" id="UP000315389"/>
    </source>
</evidence>
<keyword evidence="3" id="KW-1185">Reference proteome</keyword>
<name>A0A542ZVT9_RARFA</name>
<keyword evidence="1" id="KW-0812">Transmembrane</keyword>
<evidence type="ECO:0000313" key="2">
    <source>
        <dbReference type="EMBL" id="TQL64474.1"/>
    </source>
</evidence>
<reference evidence="2 3" key="1">
    <citation type="submission" date="2019-06" db="EMBL/GenBank/DDBJ databases">
        <title>Sequencing the genomes of 1000 actinobacteria strains.</title>
        <authorList>
            <person name="Klenk H.-P."/>
        </authorList>
    </citation>
    <scope>NUCLEOTIDE SEQUENCE [LARGE SCALE GENOMIC DNA]</scope>
    <source>
        <strain evidence="2 3">DSM 4813</strain>
    </source>
</reference>
<protein>
    <submittedName>
        <fullName evidence="2">Uncharacterized protein DUF948</fullName>
    </submittedName>
</protein>
<dbReference type="Pfam" id="PF06103">
    <property type="entry name" value="DUF948"/>
    <property type="match status" value="1"/>
</dbReference>
<comment type="caution">
    <text evidence="2">The sequence shown here is derived from an EMBL/GenBank/DDBJ whole genome shotgun (WGS) entry which is preliminary data.</text>
</comment>
<dbReference type="Proteomes" id="UP000315389">
    <property type="component" value="Unassembled WGS sequence"/>
</dbReference>
<feature type="transmembrane region" description="Helical" evidence="1">
    <location>
        <begin position="6"/>
        <end position="26"/>
    </location>
</feature>
<dbReference type="EMBL" id="VFOS01000001">
    <property type="protein sequence ID" value="TQL64474.1"/>
    <property type="molecule type" value="Genomic_DNA"/>
</dbReference>
<sequence length="122" mass="12581">MLGDIAGIVAAVAFVVLVAFCAVPLIRLGKLFDRTAQSVGEIAEHAVPILDEAAKTVSGTNAQLEKVDAITTAASEVSQNVSALTGLYAATFGKPLVKVAAFTYGVRRAISRSLSSESESAK</sequence>
<gene>
    <name evidence="2" type="ORF">FB461_0978</name>
</gene>
<dbReference type="InterPro" id="IPR009293">
    <property type="entry name" value="UPF0478"/>
</dbReference>
<evidence type="ECO:0000256" key="1">
    <source>
        <dbReference type="SAM" id="Phobius"/>
    </source>
</evidence>
<keyword evidence="1" id="KW-0472">Membrane</keyword>
<dbReference type="AlphaFoldDB" id="A0A542ZVT9"/>